<dbReference type="InterPro" id="IPR036390">
    <property type="entry name" value="WH_DNA-bd_sf"/>
</dbReference>
<dbReference type="GO" id="GO:0009086">
    <property type="term" value="P:methionine biosynthetic process"/>
    <property type="evidence" value="ECO:0007669"/>
    <property type="project" value="UniProtKB-KW"/>
</dbReference>
<dbReference type="EMBL" id="CAADIA010000003">
    <property type="protein sequence ID" value="VFR22879.1"/>
    <property type="molecule type" value="Genomic_DNA"/>
</dbReference>
<feature type="domain" description="HTH lysR-type" evidence="13">
    <location>
        <begin position="32"/>
        <end position="89"/>
    </location>
</feature>
<dbReference type="GO" id="GO:0003700">
    <property type="term" value="F:DNA-binding transcription factor activity"/>
    <property type="evidence" value="ECO:0007669"/>
    <property type="project" value="InterPro"/>
</dbReference>
<evidence type="ECO:0000256" key="3">
    <source>
        <dbReference type="ARBA" id="ARBA00019365"/>
    </source>
</evidence>
<dbReference type="InterPro" id="IPR036388">
    <property type="entry name" value="WH-like_DNA-bd_sf"/>
</dbReference>
<evidence type="ECO:0000256" key="4">
    <source>
        <dbReference type="ARBA" id="ARBA00022490"/>
    </source>
</evidence>
<evidence type="ECO:0000313" key="14">
    <source>
        <dbReference type="EMBL" id="VFR22879.1"/>
    </source>
</evidence>
<evidence type="ECO:0000256" key="12">
    <source>
        <dbReference type="SAM" id="MobiDB-lite"/>
    </source>
</evidence>
<dbReference type="Gene3D" id="3.40.190.10">
    <property type="entry name" value="Periplasmic binding protein-like II"/>
    <property type="match status" value="3"/>
</dbReference>
<sequence length="336" mass="37308">MRKFHKIYTSDPGAYRQGSSSLPPRPPPFPMLEIRHLETLTAIRDGGSLLEAAERLHLTQSALSHQLRELESRLGTPLLNRRTRPARLTTAGLRVLALADEVLPRIRATERELQRLAAGRTGRLHLAIECHSCFQWLMPALDTFRGQWPEVSMDLSAAFSFAPLPALVRGDLDLVITSDPQPLEAVEYIPLFRYEVVLAVAQANPLAGSKFIDPAQLADQVLITYPVDKQRLDVFTQFLDPADVEPASIRRAELTPIIAQLVASNRGVAALPNWALTEYLDQGWMNVVHLGPQGVWCTLHAAVRTEDAQASYIQDFLNIAREGCFKTLAGIKSVRG</sequence>
<reference evidence="14" key="1">
    <citation type="submission" date="2019-03" db="EMBL/GenBank/DDBJ databases">
        <authorList>
            <person name="Danneels B."/>
        </authorList>
    </citation>
    <scope>NUCLEOTIDE SEQUENCE</scope>
</reference>
<evidence type="ECO:0000256" key="1">
    <source>
        <dbReference type="ARBA" id="ARBA00004496"/>
    </source>
</evidence>
<keyword evidence="7" id="KW-0805">Transcription regulation</keyword>
<comment type="subcellular location">
    <subcellularLocation>
        <location evidence="1">Cytoplasm</location>
    </subcellularLocation>
</comment>
<keyword evidence="9" id="KW-0010">Activator</keyword>
<evidence type="ECO:0000256" key="11">
    <source>
        <dbReference type="ARBA" id="ARBA00023167"/>
    </source>
</evidence>
<dbReference type="PANTHER" id="PTHR30126">
    <property type="entry name" value="HTH-TYPE TRANSCRIPTIONAL REGULATOR"/>
    <property type="match status" value="1"/>
</dbReference>
<evidence type="ECO:0000259" key="13">
    <source>
        <dbReference type="PROSITE" id="PS50931"/>
    </source>
</evidence>
<dbReference type="Pfam" id="PF03466">
    <property type="entry name" value="LysR_substrate"/>
    <property type="match status" value="1"/>
</dbReference>
<evidence type="ECO:0000256" key="5">
    <source>
        <dbReference type="ARBA" id="ARBA00022491"/>
    </source>
</evidence>
<keyword evidence="5" id="KW-0678">Repressor</keyword>
<comment type="similarity">
    <text evidence="2">Belongs to the LysR transcriptional regulatory family.</text>
</comment>
<dbReference type="PROSITE" id="PS50931">
    <property type="entry name" value="HTH_LYSR"/>
    <property type="match status" value="1"/>
</dbReference>
<keyword evidence="11" id="KW-0486">Methionine biosynthesis</keyword>
<dbReference type="GO" id="GO:0005737">
    <property type="term" value="C:cytoplasm"/>
    <property type="evidence" value="ECO:0007669"/>
    <property type="project" value="UniProtKB-SubCell"/>
</dbReference>
<keyword evidence="4" id="KW-0963">Cytoplasm</keyword>
<name>A0A484PDL6_9ZZZZ</name>
<evidence type="ECO:0000256" key="8">
    <source>
        <dbReference type="ARBA" id="ARBA00023125"/>
    </source>
</evidence>
<dbReference type="PANTHER" id="PTHR30126:SF25">
    <property type="entry name" value="HTH-TYPE TRANSCRIPTIONAL REGULATOR METR"/>
    <property type="match status" value="1"/>
</dbReference>
<dbReference type="GO" id="GO:0000976">
    <property type="term" value="F:transcription cis-regulatory region binding"/>
    <property type="evidence" value="ECO:0007669"/>
    <property type="project" value="TreeGrafter"/>
</dbReference>
<organism evidence="14">
    <name type="scientific">plant metagenome</name>
    <dbReference type="NCBI Taxonomy" id="1297885"/>
    <lineage>
        <taxon>unclassified sequences</taxon>
        <taxon>metagenomes</taxon>
        <taxon>organismal metagenomes</taxon>
    </lineage>
</organism>
<dbReference type="InterPro" id="IPR005119">
    <property type="entry name" value="LysR_subst-bd"/>
</dbReference>
<evidence type="ECO:0000256" key="7">
    <source>
        <dbReference type="ARBA" id="ARBA00023015"/>
    </source>
</evidence>
<dbReference type="AlphaFoldDB" id="A0A484PDL6"/>
<dbReference type="Gene3D" id="1.10.10.10">
    <property type="entry name" value="Winged helix-like DNA-binding domain superfamily/Winged helix DNA-binding domain"/>
    <property type="match status" value="1"/>
</dbReference>
<dbReference type="PRINTS" id="PR00039">
    <property type="entry name" value="HTHLYSR"/>
</dbReference>
<proteinExistence type="inferred from homology"/>
<keyword evidence="8" id="KW-0238">DNA-binding</keyword>
<dbReference type="SUPFAM" id="SSF46785">
    <property type="entry name" value="Winged helix' DNA-binding domain"/>
    <property type="match status" value="1"/>
</dbReference>
<evidence type="ECO:0000256" key="9">
    <source>
        <dbReference type="ARBA" id="ARBA00023159"/>
    </source>
</evidence>
<dbReference type="SUPFAM" id="SSF53850">
    <property type="entry name" value="Periplasmic binding protein-like II"/>
    <property type="match status" value="1"/>
</dbReference>
<accession>A0A484PDL6</accession>
<evidence type="ECO:0000256" key="2">
    <source>
        <dbReference type="ARBA" id="ARBA00009437"/>
    </source>
</evidence>
<keyword evidence="6" id="KW-0028">Amino-acid biosynthesis</keyword>
<evidence type="ECO:0000256" key="10">
    <source>
        <dbReference type="ARBA" id="ARBA00023163"/>
    </source>
</evidence>
<dbReference type="CDD" id="cd08441">
    <property type="entry name" value="PBP2_MetR"/>
    <property type="match status" value="1"/>
</dbReference>
<dbReference type="InterPro" id="IPR037406">
    <property type="entry name" value="MetR_PBP2"/>
</dbReference>
<keyword evidence="10" id="KW-0804">Transcription</keyword>
<feature type="region of interest" description="Disordered" evidence="12">
    <location>
        <begin position="8"/>
        <end position="27"/>
    </location>
</feature>
<gene>
    <name evidence="14" type="ORF">ANK1_1785</name>
</gene>
<evidence type="ECO:0000256" key="6">
    <source>
        <dbReference type="ARBA" id="ARBA00022605"/>
    </source>
</evidence>
<dbReference type="Pfam" id="PF00126">
    <property type="entry name" value="HTH_1"/>
    <property type="match status" value="1"/>
</dbReference>
<protein>
    <recommendedName>
        <fullName evidence="3">HTH-type transcriptional regulator MetR</fullName>
    </recommendedName>
</protein>
<dbReference type="InterPro" id="IPR000847">
    <property type="entry name" value="LysR_HTH_N"/>
</dbReference>